<evidence type="ECO:0000313" key="3">
    <source>
        <dbReference type="Proteomes" id="UP001595420"/>
    </source>
</evidence>
<name>A0ABV7BQP0_9PROT</name>
<feature type="region of interest" description="Disordered" evidence="1">
    <location>
        <begin position="1"/>
        <end position="51"/>
    </location>
</feature>
<dbReference type="EMBL" id="JBHRSB010000001">
    <property type="protein sequence ID" value="MFC2999041.1"/>
    <property type="molecule type" value="Genomic_DNA"/>
</dbReference>
<keyword evidence="3" id="KW-1185">Reference proteome</keyword>
<organism evidence="2 3">
    <name type="scientific">Falsiroseomonas tokyonensis</name>
    <dbReference type="NCBI Taxonomy" id="430521"/>
    <lineage>
        <taxon>Bacteria</taxon>
        <taxon>Pseudomonadati</taxon>
        <taxon>Pseudomonadota</taxon>
        <taxon>Alphaproteobacteria</taxon>
        <taxon>Acetobacterales</taxon>
        <taxon>Roseomonadaceae</taxon>
        <taxon>Falsiroseomonas</taxon>
    </lineage>
</organism>
<feature type="compositionally biased region" description="Basic and acidic residues" evidence="1">
    <location>
        <begin position="1"/>
        <end position="17"/>
    </location>
</feature>
<comment type="caution">
    <text evidence="2">The sequence shown here is derived from an EMBL/GenBank/DDBJ whole genome shotgun (WGS) entry which is preliminary data.</text>
</comment>
<proteinExistence type="predicted"/>
<dbReference type="Proteomes" id="UP001595420">
    <property type="component" value="Unassembled WGS sequence"/>
</dbReference>
<sequence>MQKPSDGKTQKDVEISVRDSFPASDPSSATATGGPRATPVQGGAAAPQVPDAKTLTRRFKDHESAKLALEELVRSVPLDREATQLEGSELQLRVPRDDAARIEALLQAA</sequence>
<evidence type="ECO:0000256" key="1">
    <source>
        <dbReference type="SAM" id="MobiDB-lite"/>
    </source>
</evidence>
<reference evidence="3" key="1">
    <citation type="journal article" date="2019" name="Int. J. Syst. Evol. Microbiol.">
        <title>The Global Catalogue of Microorganisms (GCM) 10K type strain sequencing project: providing services to taxonomists for standard genome sequencing and annotation.</title>
        <authorList>
            <consortium name="The Broad Institute Genomics Platform"/>
            <consortium name="The Broad Institute Genome Sequencing Center for Infectious Disease"/>
            <person name="Wu L."/>
            <person name="Ma J."/>
        </authorList>
    </citation>
    <scope>NUCLEOTIDE SEQUENCE [LARGE SCALE GENOMIC DNA]</scope>
    <source>
        <strain evidence="3">CGMCC 1.16855</strain>
    </source>
</reference>
<dbReference type="RefSeq" id="WP_216834799.1">
    <property type="nucleotide sequence ID" value="NZ_JAFNJS010000001.1"/>
</dbReference>
<evidence type="ECO:0000313" key="2">
    <source>
        <dbReference type="EMBL" id="MFC2999041.1"/>
    </source>
</evidence>
<protein>
    <submittedName>
        <fullName evidence="2">Uncharacterized protein</fullName>
    </submittedName>
</protein>
<accession>A0ABV7BQP0</accession>
<gene>
    <name evidence="2" type="ORF">ACFOD3_03990</name>
</gene>